<dbReference type="PANTHER" id="PTHR37164">
    <property type="entry name" value="BACTERIOHEMERYTHRIN"/>
    <property type="match status" value="1"/>
</dbReference>
<reference evidence="6" key="2">
    <citation type="submission" date="2011-02" db="EMBL/GenBank/DDBJ databases">
        <title>The complete genome of Syntrophobotulus glycolicus DSM 8271.</title>
        <authorList>
            <person name="Lucas S."/>
            <person name="Copeland A."/>
            <person name="Lapidus A."/>
            <person name="Bruce D."/>
            <person name="Goodwin L."/>
            <person name="Pitluck S."/>
            <person name="Kyrpides N."/>
            <person name="Mavromatis K."/>
            <person name="Pagani I."/>
            <person name="Ivanova N."/>
            <person name="Mikhailova N."/>
            <person name="Chertkov O."/>
            <person name="Held B."/>
            <person name="Detter J.C."/>
            <person name="Tapia R."/>
            <person name="Han C."/>
            <person name="Land M."/>
            <person name="Hauser L."/>
            <person name="Markowitz V."/>
            <person name="Cheng J.-F."/>
            <person name="Hugenholtz P."/>
            <person name="Woyke T."/>
            <person name="Wu D."/>
            <person name="Spring S."/>
            <person name="Schroeder M."/>
            <person name="Brambilla E."/>
            <person name="Klenk H.-P."/>
            <person name="Eisen J.A."/>
        </authorList>
    </citation>
    <scope>NUCLEOTIDE SEQUENCE [LARGE SCALE GENOMIC DNA]</scope>
    <source>
        <strain evidence="6">DSM 8271 / FlGlyR</strain>
    </source>
</reference>
<sequence>MASLFTENLLVNVKTIDDQHRKLFEAVEEFHTSCKSAKGKEQIPALFDFLAGYTINHFKNEENYMDKFSYPEVADHKKQHKDFIDKITSLESTVKDGQVPLPTLIEINGFLTKWLINHISKTDKKLGAFLKDKV</sequence>
<evidence type="ECO:0000313" key="5">
    <source>
        <dbReference type="EMBL" id="ADY54831.1"/>
    </source>
</evidence>
<dbReference type="AlphaFoldDB" id="F0SYN0"/>
<keyword evidence="3" id="KW-0408">Iron</keyword>
<dbReference type="InterPro" id="IPR016131">
    <property type="entry name" value="Haemerythrin_Fe_BS"/>
</dbReference>
<dbReference type="SUPFAM" id="SSF47188">
    <property type="entry name" value="Hemerythrin-like"/>
    <property type="match status" value="1"/>
</dbReference>
<dbReference type="OrthoDB" id="9797092at2"/>
<keyword evidence="6" id="KW-1185">Reference proteome</keyword>
<keyword evidence="2" id="KW-0479">Metal-binding</keyword>
<dbReference type="InterPro" id="IPR012827">
    <property type="entry name" value="Hemerythrin_metal-bd"/>
</dbReference>
<protein>
    <submittedName>
        <fullName evidence="5">Hemerythrin-like metal-binding protein</fullName>
    </submittedName>
</protein>
<evidence type="ECO:0000256" key="2">
    <source>
        <dbReference type="ARBA" id="ARBA00022723"/>
    </source>
</evidence>
<dbReference type="eggNOG" id="COG2703">
    <property type="taxonomic scope" value="Bacteria"/>
</dbReference>
<evidence type="ECO:0000313" key="6">
    <source>
        <dbReference type="Proteomes" id="UP000007488"/>
    </source>
</evidence>
<dbReference type="PANTHER" id="PTHR37164:SF1">
    <property type="entry name" value="BACTERIOHEMERYTHRIN"/>
    <property type="match status" value="1"/>
</dbReference>
<dbReference type="NCBIfam" id="TIGR02481">
    <property type="entry name" value="hemeryth_dom"/>
    <property type="match status" value="1"/>
</dbReference>
<dbReference type="GO" id="GO:0046872">
    <property type="term" value="F:metal ion binding"/>
    <property type="evidence" value="ECO:0007669"/>
    <property type="project" value="UniProtKB-KW"/>
</dbReference>
<dbReference type="STRING" id="645991.Sgly_0466"/>
<evidence type="ECO:0000256" key="1">
    <source>
        <dbReference type="ARBA" id="ARBA00010587"/>
    </source>
</evidence>
<dbReference type="InterPro" id="IPR050669">
    <property type="entry name" value="Hemerythrin"/>
</dbReference>
<proteinExistence type="inferred from homology"/>
<dbReference type="CDD" id="cd12107">
    <property type="entry name" value="Hemerythrin"/>
    <property type="match status" value="1"/>
</dbReference>
<dbReference type="KEGG" id="sgy:Sgly_0466"/>
<dbReference type="InterPro" id="IPR012312">
    <property type="entry name" value="Hemerythrin-like"/>
</dbReference>
<comment type="similarity">
    <text evidence="1">Belongs to the hemerythrin family.</text>
</comment>
<evidence type="ECO:0000259" key="4">
    <source>
        <dbReference type="Pfam" id="PF01814"/>
    </source>
</evidence>
<dbReference type="InterPro" id="IPR035938">
    <property type="entry name" value="Hemerythrin-like_sf"/>
</dbReference>
<accession>F0SYN0</accession>
<evidence type="ECO:0000256" key="3">
    <source>
        <dbReference type="ARBA" id="ARBA00023004"/>
    </source>
</evidence>
<dbReference type="RefSeq" id="WP_013623702.1">
    <property type="nucleotide sequence ID" value="NC_015172.1"/>
</dbReference>
<organism evidence="5 6">
    <name type="scientific">Syntrophobotulus glycolicus (strain DSM 8271 / FlGlyR)</name>
    <dbReference type="NCBI Taxonomy" id="645991"/>
    <lineage>
        <taxon>Bacteria</taxon>
        <taxon>Bacillati</taxon>
        <taxon>Bacillota</taxon>
        <taxon>Clostridia</taxon>
        <taxon>Eubacteriales</taxon>
        <taxon>Desulfitobacteriaceae</taxon>
        <taxon>Syntrophobotulus</taxon>
    </lineage>
</organism>
<dbReference type="Pfam" id="PF01814">
    <property type="entry name" value="Hemerythrin"/>
    <property type="match status" value="1"/>
</dbReference>
<dbReference type="NCBIfam" id="NF033749">
    <property type="entry name" value="bact_hemeryth"/>
    <property type="match status" value="1"/>
</dbReference>
<dbReference type="EMBL" id="CP002547">
    <property type="protein sequence ID" value="ADY54831.1"/>
    <property type="molecule type" value="Genomic_DNA"/>
</dbReference>
<dbReference type="Gene3D" id="1.20.120.50">
    <property type="entry name" value="Hemerythrin-like"/>
    <property type="match status" value="1"/>
</dbReference>
<name>F0SYN0_SYNGF</name>
<gene>
    <name evidence="5" type="ordered locus">Sgly_0466</name>
</gene>
<dbReference type="Proteomes" id="UP000007488">
    <property type="component" value="Chromosome"/>
</dbReference>
<dbReference type="PROSITE" id="PS00550">
    <property type="entry name" value="HEMERYTHRINS"/>
    <property type="match status" value="1"/>
</dbReference>
<reference evidence="5 6" key="1">
    <citation type="journal article" date="2011" name="Stand. Genomic Sci.">
        <title>Complete genome sequence of Syntrophobotulus glycolicus type strain (FlGlyR).</title>
        <authorList>
            <person name="Han C."/>
            <person name="Mwirichia R."/>
            <person name="Chertkov O."/>
            <person name="Held B."/>
            <person name="Lapidus A."/>
            <person name="Nolan M."/>
            <person name="Lucas S."/>
            <person name="Hammon N."/>
            <person name="Deshpande S."/>
            <person name="Cheng J.F."/>
            <person name="Tapia R."/>
            <person name="Goodwin L."/>
            <person name="Pitluck S."/>
            <person name="Huntemann M."/>
            <person name="Liolios K."/>
            <person name="Ivanova N."/>
            <person name="Pagani I."/>
            <person name="Mavromatis K."/>
            <person name="Ovchinikova G."/>
            <person name="Pati A."/>
            <person name="Chen A."/>
            <person name="Palaniappan K."/>
            <person name="Land M."/>
            <person name="Hauser L."/>
            <person name="Brambilla E.M."/>
            <person name="Rohde M."/>
            <person name="Spring S."/>
            <person name="Sikorski J."/>
            <person name="Goker M."/>
            <person name="Woyke T."/>
            <person name="Bristow J."/>
            <person name="Eisen J.A."/>
            <person name="Markowitz V."/>
            <person name="Hugenholtz P."/>
            <person name="Kyrpides N.C."/>
            <person name="Klenk H.P."/>
            <person name="Detter J.C."/>
        </authorList>
    </citation>
    <scope>NUCLEOTIDE SEQUENCE [LARGE SCALE GENOMIC DNA]</scope>
    <source>
        <strain evidence="6">DSM 8271 / FlGlyR</strain>
    </source>
</reference>
<feature type="domain" description="Hemerythrin-like" evidence="4">
    <location>
        <begin position="13"/>
        <end position="128"/>
    </location>
</feature>
<dbReference type="HOGENOM" id="CLU_086902_3_1_9"/>